<dbReference type="Proteomes" id="UP000275910">
    <property type="component" value="Unassembled WGS sequence"/>
</dbReference>
<protein>
    <submittedName>
        <fullName evidence="1">Uncharacterized protein</fullName>
    </submittedName>
</protein>
<gene>
    <name evidence="1" type="ORF">D9T17_22340</name>
</gene>
<comment type="caution">
    <text evidence="1">The sequence shown here is derived from an EMBL/GenBank/DDBJ whole genome shotgun (WGS) entry which is preliminary data.</text>
</comment>
<accession>A0A3N2RBR6</accession>
<dbReference type="EMBL" id="RCTY01000055">
    <property type="protein sequence ID" value="ROU04858.1"/>
    <property type="molecule type" value="Genomic_DNA"/>
</dbReference>
<organism evidence="1 2">
    <name type="scientific">Lysobacter enzymogenes</name>
    <dbReference type="NCBI Taxonomy" id="69"/>
    <lineage>
        <taxon>Bacteria</taxon>
        <taxon>Pseudomonadati</taxon>
        <taxon>Pseudomonadota</taxon>
        <taxon>Gammaproteobacteria</taxon>
        <taxon>Lysobacterales</taxon>
        <taxon>Lysobacteraceae</taxon>
        <taxon>Lysobacter</taxon>
    </lineage>
</organism>
<dbReference type="RefSeq" id="WP_123649504.1">
    <property type="nucleotide sequence ID" value="NZ_RCTY01000055.1"/>
</dbReference>
<evidence type="ECO:0000313" key="1">
    <source>
        <dbReference type="EMBL" id="ROU04858.1"/>
    </source>
</evidence>
<evidence type="ECO:0000313" key="2">
    <source>
        <dbReference type="Proteomes" id="UP000275910"/>
    </source>
</evidence>
<reference evidence="1 2" key="1">
    <citation type="submission" date="2018-10" db="EMBL/GenBank/DDBJ databases">
        <title>The genome of Lysobacter enzymogenes OH11.</title>
        <authorList>
            <person name="Liu F."/>
            <person name="Zhao Y."/>
            <person name="Qian G."/>
            <person name="Chen Y."/>
            <person name="Xu H."/>
        </authorList>
    </citation>
    <scope>NUCLEOTIDE SEQUENCE [LARGE SCALE GENOMIC DNA]</scope>
    <source>
        <strain evidence="1 2">OH11</strain>
    </source>
</reference>
<proteinExistence type="predicted"/>
<name>A0A3N2RBR6_LYSEN</name>
<sequence length="133" mass="15114">MEDQVFMIWAKIDPAKVMQASVWFSAHRGSGMSVANRYQDCRDWAARGDLVEMIPTLHWLEIPRLLDRLPGFALAGTAALTRGDDPPTAQHYYCERHGLFNPQRPGCLACSQPWLYPDLPGVPERLHNPWRTG</sequence>
<dbReference type="AlphaFoldDB" id="A0A3N2RBR6"/>